<protein>
    <submittedName>
        <fullName evidence="1">Type II toxin-antitoxin system VapB family antitoxin</fullName>
    </submittedName>
</protein>
<evidence type="ECO:0000313" key="2">
    <source>
        <dbReference type="Proteomes" id="UP001550628"/>
    </source>
</evidence>
<comment type="caution">
    <text evidence="1">The sequence shown here is derived from an EMBL/GenBank/DDBJ whole genome shotgun (WGS) entry which is preliminary data.</text>
</comment>
<dbReference type="RefSeq" id="WP_356956992.1">
    <property type="nucleotide sequence ID" value="NZ_JBEYBD010000007.1"/>
</dbReference>
<sequence>MPTVRIELDQDLLAAAGAIMGTASNKATIHEALRRIVVHERQLQHFERLAASALSRPPQPAVVDG</sequence>
<dbReference type="Proteomes" id="UP001550628">
    <property type="component" value="Unassembled WGS sequence"/>
</dbReference>
<dbReference type="EMBL" id="JBEYBF010000005">
    <property type="protein sequence ID" value="MEU1952344.1"/>
    <property type="molecule type" value="Genomic_DNA"/>
</dbReference>
<proteinExistence type="predicted"/>
<dbReference type="Pfam" id="PF09957">
    <property type="entry name" value="VapB_antitoxin"/>
    <property type="match status" value="1"/>
</dbReference>
<accession>A0ABV2WNA2</accession>
<organism evidence="1 2">
    <name type="scientific">Nocardia rhamnosiphila</name>
    <dbReference type="NCBI Taxonomy" id="426716"/>
    <lineage>
        <taxon>Bacteria</taxon>
        <taxon>Bacillati</taxon>
        <taxon>Actinomycetota</taxon>
        <taxon>Actinomycetes</taxon>
        <taxon>Mycobacteriales</taxon>
        <taxon>Nocardiaceae</taxon>
        <taxon>Nocardia</taxon>
    </lineage>
</organism>
<keyword evidence="2" id="KW-1185">Reference proteome</keyword>
<gene>
    <name evidence="1" type="ORF">ABZ510_10820</name>
</gene>
<evidence type="ECO:0000313" key="1">
    <source>
        <dbReference type="EMBL" id="MEU1952344.1"/>
    </source>
</evidence>
<name>A0ABV2WNA2_9NOCA</name>
<reference evidence="1 2" key="1">
    <citation type="submission" date="2024-06" db="EMBL/GenBank/DDBJ databases">
        <title>The Natural Products Discovery Center: Release of the First 8490 Sequenced Strains for Exploring Actinobacteria Biosynthetic Diversity.</title>
        <authorList>
            <person name="Kalkreuter E."/>
            <person name="Kautsar S.A."/>
            <person name="Yang D."/>
            <person name="Bader C.D."/>
            <person name="Teijaro C.N."/>
            <person name="Fluegel L."/>
            <person name="Davis C.M."/>
            <person name="Simpson J.R."/>
            <person name="Lauterbach L."/>
            <person name="Steele A.D."/>
            <person name="Gui C."/>
            <person name="Meng S."/>
            <person name="Li G."/>
            <person name="Viehrig K."/>
            <person name="Ye F."/>
            <person name="Su P."/>
            <person name="Kiefer A.F."/>
            <person name="Nichols A."/>
            <person name="Cepeda A.J."/>
            <person name="Yan W."/>
            <person name="Fan B."/>
            <person name="Jiang Y."/>
            <person name="Adhikari A."/>
            <person name="Zheng C.-J."/>
            <person name="Schuster L."/>
            <person name="Cowan T.M."/>
            <person name="Smanski M.J."/>
            <person name="Chevrette M.G."/>
            <person name="De Carvalho L.P.S."/>
            <person name="Shen B."/>
        </authorList>
    </citation>
    <scope>NUCLEOTIDE SEQUENCE [LARGE SCALE GENOMIC DNA]</scope>
    <source>
        <strain evidence="1 2">NPDC019708</strain>
    </source>
</reference>
<dbReference type="InterPro" id="IPR019239">
    <property type="entry name" value="VapB_antitoxin"/>
</dbReference>